<evidence type="ECO:0000313" key="2">
    <source>
        <dbReference type="Proteomes" id="UP000324974"/>
    </source>
</evidence>
<gene>
    <name evidence="1" type="ORF">PX52LOC_01125</name>
</gene>
<dbReference type="RefSeq" id="WP_149109162.1">
    <property type="nucleotide sequence ID" value="NZ_CP042425.1"/>
</dbReference>
<dbReference type="Gene3D" id="2.40.360.20">
    <property type="match status" value="1"/>
</dbReference>
<dbReference type="EMBL" id="CP042425">
    <property type="protein sequence ID" value="QEL14255.1"/>
    <property type="molecule type" value="Genomic_DNA"/>
</dbReference>
<accession>A0A5C1A758</accession>
<evidence type="ECO:0000313" key="1">
    <source>
        <dbReference type="EMBL" id="QEL14255.1"/>
    </source>
</evidence>
<proteinExistence type="predicted"/>
<name>A0A5C1A758_9BACT</name>
<protein>
    <submittedName>
        <fullName evidence="1">Uncharacterized protein</fullName>
    </submittedName>
</protein>
<dbReference type="AlphaFoldDB" id="A0A5C1A758"/>
<sequence>MYHSLLAILAVAPLAAPVPKVPAKTEMYFPTKVGAKWVYVYEFKGLCGSNQEQTDEVTAVEKKGGVFWVTVRQDVHGLPNSVSQFTVSGDGVTVSGRGGRMLPDPYPWVKLPAAAGDTWEICHSEPDGKPGTRTTVYTVGTAEKVLTPAGLFTTIPVQFKKAQFGGTMWHAPGVGPVKAVIGSGGLEVTMTLKSFIPGK</sequence>
<dbReference type="KEGG" id="lrs:PX52LOC_01125"/>
<organism evidence="1 2">
    <name type="scientific">Limnoglobus roseus</name>
    <dbReference type="NCBI Taxonomy" id="2598579"/>
    <lineage>
        <taxon>Bacteria</taxon>
        <taxon>Pseudomonadati</taxon>
        <taxon>Planctomycetota</taxon>
        <taxon>Planctomycetia</taxon>
        <taxon>Gemmatales</taxon>
        <taxon>Gemmataceae</taxon>
        <taxon>Limnoglobus</taxon>
    </lineage>
</organism>
<reference evidence="2" key="1">
    <citation type="submission" date="2019-08" db="EMBL/GenBank/DDBJ databases">
        <title>Limnoglobus roseus gen. nov., sp. nov., a novel freshwater planctomycete with a giant genome from the family Gemmataceae.</title>
        <authorList>
            <person name="Kulichevskaya I.S."/>
            <person name="Naumoff D.G."/>
            <person name="Miroshnikov K."/>
            <person name="Ivanova A."/>
            <person name="Philippov D.A."/>
            <person name="Hakobyan A."/>
            <person name="Rijpstra I.C."/>
            <person name="Sinninghe Damste J.S."/>
            <person name="Liesack W."/>
            <person name="Dedysh S.N."/>
        </authorList>
    </citation>
    <scope>NUCLEOTIDE SEQUENCE [LARGE SCALE GENOMIC DNA]</scope>
    <source>
        <strain evidence="2">PX52</strain>
    </source>
</reference>
<keyword evidence="2" id="KW-1185">Reference proteome</keyword>
<dbReference type="OrthoDB" id="281452at2"/>
<dbReference type="Proteomes" id="UP000324974">
    <property type="component" value="Chromosome"/>
</dbReference>